<protein>
    <submittedName>
        <fullName evidence="1">Uncharacterized protein</fullName>
    </submittedName>
</protein>
<keyword evidence="2" id="KW-1185">Reference proteome</keyword>
<proteinExistence type="predicted"/>
<dbReference type="Proteomes" id="UP000324832">
    <property type="component" value="Unassembled WGS sequence"/>
</dbReference>
<evidence type="ECO:0000313" key="2">
    <source>
        <dbReference type="Proteomes" id="UP000324832"/>
    </source>
</evidence>
<reference evidence="1 2" key="1">
    <citation type="submission" date="2017-07" db="EMBL/GenBank/DDBJ databases">
        <authorList>
            <person name="Talla V."/>
            <person name="Backstrom N."/>
        </authorList>
    </citation>
    <scope>NUCLEOTIDE SEQUENCE [LARGE SCALE GENOMIC DNA]</scope>
</reference>
<sequence>MNLWNQLIDSMNQLFSMMSCWTVPDLLSGPAILIRTYEGTYYRKEVGKEDIILLSVIEKLFFYKQGPRLWCVKGIGGPVLPSSAHPPKLKQKRSTEYYNLGCWQSFVVVRINDGPLLPLTQPRKRVAEALGIGKRAVTEILKEKYGPSG</sequence>
<name>A0A5E4QGU3_9NEOP</name>
<organism evidence="1 2">
    <name type="scientific">Leptidea sinapis</name>
    <dbReference type="NCBI Taxonomy" id="189913"/>
    <lineage>
        <taxon>Eukaryota</taxon>
        <taxon>Metazoa</taxon>
        <taxon>Ecdysozoa</taxon>
        <taxon>Arthropoda</taxon>
        <taxon>Hexapoda</taxon>
        <taxon>Insecta</taxon>
        <taxon>Pterygota</taxon>
        <taxon>Neoptera</taxon>
        <taxon>Endopterygota</taxon>
        <taxon>Lepidoptera</taxon>
        <taxon>Glossata</taxon>
        <taxon>Ditrysia</taxon>
        <taxon>Papilionoidea</taxon>
        <taxon>Pieridae</taxon>
        <taxon>Dismorphiinae</taxon>
        <taxon>Leptidea</taxon>
    </lineage>
</organism>
<dbReference type="AlphaFoldDB" id="A0A5E4QGU3"/>
<accession>A0A5E4QGU3</accession>
<evidence type="ECO:0000313" key="1">
    <source>
        <dbReference type="EMBL" id="VVC97036.1"/>
    </source>
</evidence>
<gene>
    <name evidence="1" type="ORF">LSINAPIS_LOCUS8411</name>
</gene>
<dbReference type="EMBL" id="FZQP02003001">
    <property type="protein sequence ID" value="VVC97036.1"/>
    <property type="molecule type" value="Genomic_DNA"/>
</dbReference>